<dbReference type="EC" id="2.7.1.12" evidence="3 10"/>
<evidence type="ECO:0000256" key="7">
    <source>
        <dbReference type="ARBA" id="ARBA00022840"/>
    </source>
</evidence>
<evidence type="ECO:0000256" key="3">
    <source>
        <dbReference type="ARBA" id="ARBA00012054"/>
    </source>
</evidence>
<evidence type="ECO:0000256" key="5">
    <source>
        <dbReference type="ARBA" id="ARBA00022741"/>
    </source>
</evidence>
<dbReference type="InterPro" id="IPR031322">
    <property type="entry name" value="Shikimate/glucono_kinase"/>
</dbReference>
<proteinExistence type="inferred from homology"/>
<evidence type="ECO:0000313" key="12">
    <source>
        <dbReference type="Proteomes" id="UP000473278"/>
    </source>
</evidence>
<gene>
    <name evidence="11" type="ORF">G3570_02720</name>
</gene>
<dbReference type="GO" id="GO:0046316">
    <property type="term" value="F:gluconokinase activity"/>
    <property type="evidence" value="ECO:0007669"/>
    <property type="project" value="UniProtKB-EC"/>
</dbReference>
<accession>A0A6M1SRT1</accession>
<dbReference type="InterPro" id="IPR006001">
    <property type="entry name" value="Therm_gnt_kin"/>
</dbReference>
<dbReference type="Gene3D" id="3.40.50.300">
    <property type="entry name" value="P-loop containing nucleotide triphosphate hydrolases"/>
    <property type="match status" value="1"/>
</dbReference>
<keyword evidence="12" id="KW-1185">Reference proteome</keyword>
<dbReference type="PANTHER" id="PTHR43442:SF3">
    <property type="entry name" value="GLUCONOKINASE-RELATED"/>
    <property type="match status" value="1"/>
</dbReference>
<dbReference type="FunFam" id="3.40.50.300:FF:000522">
    <property type="entry name" value="Gluconokinase"/>
    <property type="match status" value="1"/>
</dbReference>
<keyword evidence="4 10" id="KW-0808">Transferase</keyword>
<dbReference type="GO" id="GO:0005524">
    <property type="term" value="F:ATP binding"/>
    <property type="evidence" value="ECO:0007669"/>
    <property type="project" value="UniProtKB-KW"/>
</dbReference>
<dbReference type="NCBIfam" id="TIGR01313">
    <property type="entry name" value="therm_gnt_kin"/>
    <property type="match status" value="1"/>
</dbReference>
<keyword evidence="7 10" id="KW-0067">ATP-binding</keyword>
<reference evidence="11 12" key="1">
    <citation type="submission" date="2020-02" db="EMBL/GenBank/DDBJ databases">
        <title>Balneolaceae bacterium YR4-1, complete genome.</title>
        <authorList>
            <person name="Li Y."/>
            <person name="Wu S."/>
        </authorList>
    </citation>
    <scope>NUCLEOTIDE SEQUENCE [LARGE SCALE GENOMIC DNA]</scope>
    <source>
        <strain evidence="11 12">YR4-1</strain>
    </source>
</reference>
<sequence length="162" mass="18526">MIYIVMGVSSSGKTLIGQKLAEELDFAFYDADDFHPIENVEKMESGQPLNDEDRLPWLQKIRRNMMQWEQTGGAVLACSALKKSYRDILNPSDIPTRFIYLKGSKEVIAKRMKKRSDHFMPESLLDSQFRALEEPQNAVTVNVDQSPADIVKEILAQLNYTK</sequence>
<evidence type="ECO:0000256" key="6">
    <source>
        <dbReference type="ARBA" id="ARBA00022777"/>
    </source>
</evidence>
<dbReference type="AlphaFoldDB" id="A0A6M1SRT1"/>
<comment type="caution">
    <text evidence="11">The sequence shown here is derived from an EMBL/GenBank/DDBJ whole genome shotgun (WGS) entry which is preliminary data.</text>
</comment>
<dbReference type="GO" id="GO:0019521">
    <property type="term" value="P:D-gluconate metabolic process"/>
    <property type="evidence" value="ECO:0007669"/>
    <property type="project" value="UniProtKB-KW"/>
</dbReference>
<dbReference type="InterPro" id="IPR027417">
    <property type="entry name" value="P-loop_NTPase"/>
</dbReference>
<comment type="pathway">
    <text evidence="1">Carbohydrate acid metabolism.</text>
</comment>
<name>A0A6M1SRT1_9BACT</name>
<dbReference type="CDD" id="cd02021">
    <property type="entry name" value="GntK"/>
    <property type="match status" value="1"/>
</dbReference>
<comment type="similarity">
    <text evidence="2 10">Belongs to the gluconokinase GntK/GntV family.</text>
</comment>
<evidence type="ECO:0000256" key="8">
    <source>
        <dbReference type="ARBA" id="ARBA00023064"/>
    </source>
</evidence>
<evidence type="ECO:0000256" key="4">
    <source>
        <dbReference type="ARBA" id="ARBA00022679"/>
    </source>
</evidence>
<keyword evidence="5 10" id="KW-0547">Nucleotide-binding</keyword>
<dbReference type="GO" id="GO:0005737">
    <property type="term" value="C:cytoplasm"/>
    <property type="evidence" value="ECO:0007669"/>
    <property type="project" value="TreeGrafter"/>
</dbReference>
<keyword evidence="8" id="KW-0311">Gluconate utilization</keyword>
<dbReference type="EMBL" id="JAALLT010000001">
    <property type="protein sequence ID" value="NGP75530.1"/>
    <property type="molecule type" value="Genomic_DNA"/>
</dbReference>
<dbReference type="SUPFAM" id="SSF52540">
    <property type="entry name" value="P-loop containing nucleoside triphosphate hydrolases"/>
    <property type="match status" value="1"/>
</dbReference>
<dbReference type="PANTHER" id="PTHR43442">
    <property type="entry name" value="GLUCONOKINASE-RELATED"/>
    <property type="match status" value="1"/>
</dbReference>
<protein>
    <recommendedName>
        <fullName evidence="3 10">Gluconokinase</fullName>
        <ecNumber evidence="3 10">2.7.1.12</ecNumber>
    </recommendedName>
</protein>
<dbReference type="Proteomes" id="UP000473278">
    <property type="component" value="Unassembled WGS sequence"/>
</dbReference>
<dbReference type="Pfam" id="PF01202">
    <property type="entry name" value="SKI"/>
    <property type="match status" value="1"/>
</dbReference>
<evidence type="ECO:0000256" key="9">
    <source>
        <dbReference type="ARBA" id="ARBA00048090"/>
    </source>
</evidence>
<comment type="catalytic activity">
    <reaction evidence="9 10">
        <text>D-gluconate + ATP = 6-phospho-D-gluconate + ADP + H(+)</text>
        <dbReference type="Rhea" id="RHEA:19433"/>
        <dbReference type="ChEBI" id="CHEBI:15378"/>
        <dbReference type="ChEBI" id="CHEBI:18391"/>
        <dbReference type="ChEBI" id="CHEBI:30616"/>
        <dbReference type="ChEBI" id="CHEBI:58759"/>
        <dbReference type="ChEBI" id="CHEBI:456216"/>
        <dbReference type="EC" id="2.7.1.12"/>
    </reaction>
</comment>
<organism evidence="11 12">
    <name type="scientific">Halalkalibaculum roseum</name>
    <dbReference type="NCBI Taxonomy" id="2709311"/>
    <lineage>
        <taxon>Bacteria</taxon>
        <taxon>Pseudomonadati</taxon>
        <taxon>Balneolota</taxon>
        <taxon>Balneolia</taxon>
        <taxon>Balneolales</taxon>
        <taxon>Balneolaceae</taxon>
        <taxon>Halalkalibaculum</taxon>
    </lineage>
</organism>
<evidence type="ECO:0000256" key="1">
    <source>
        <dbReference type="ARBA" id="ARBA00004761"/>
    </source>
</evidence>
<keyword evidence="6 10" id="KW-0418">Kinase</keyword>
<evidence type="ECO:0000313" key="11">
    <source>
        <dbReference type="EMBL" id="NGP75530.1"/>
    </source>
</evidence>
<evidence type="ECO:0000256" key="10">
    <source>
        <dbReference type="RuleBase" id="RU363066"/>
    </source>
</evidence>
<evidence type="ECO:0000256" key="2">
    <source>
        <dbReference type="ARBA" id="ARBA00008420"/>
    </source>
</evidence>